<dbReference type="PANTHER" id="PTHR36617">
    <property type="entry name" value="PROTEIN, PUTATIVE-RELATED"/>
    <property type="match status" value="1"/>
</dbReference>
<evidence type="ECO:0008006" key="4">
    <source>
        <dbReference type="Google" id="ProtNLM"/>
    </source>
</evidence>
<protein>
    <recommendedName>
        <fullName evidence="4">RNA-directed DNA polymerase, eukaryota, reverse transcriptase zinc-binding domain protein</fullName>
    </recommendedName>
</protein>
<evidence type="ECO:0000313" key="3">
    <source>
        <dbReference type="Proteomes" id="UP001151760"/>
    </source>
</evidence>
<accession>A0ABQ5J609</accession>
<name>A0ABQ5J609_9ASTR</name>
<reference evidence="2" key="1">
    <citation type="journal article" date="2022" name="Int. J. Mol. Sci.">
        <title>Draft Genome of Tanacetum Coccineum: Genomic Comparison of Closely Related Tanacetum-Family Plants.</title>
        <authorList>
            <person name="Yamashiro T."/>
            <person name="Shiraishi A."/>
            <person name="Nakayama K."/>
            <person name="Satake H."/>
        </authorList>
    </citation>
    <scope>NUCLEOTIDE SEQUENCE</scope>
</reference>
<dbReference type="EMBL" id="BQNB010021589">
    <property type="protein sequence ID" value="GJU07962.1"/>
    <property type="molecule type" value="Genomic_DNA"/>
</dbReference>
<feature type="region of interest" description="Disordered" evidence="1">
    <location>
        <begin position="1"/>
        <end position="67"/>
    </location>
</feature>
<evidence type="ECO:0000256" key="1">
    <source>
        <dbReference type="SAM" id="MobiDB-lite"/>
    </source>
</evidence>
<keyword evidence="3" id="KW-1185">Reference proteome</keyword>
<proteinExistence type="predicted"/>
<gene>
    <name evidence="2" type="ORF">Tco_1124392</name>
</gene>
<sequence length="555" mass="63129">MKSLNRNPTHVAKELDPSLSHPLGFTPVESQQEETNGGDKELPNSADPNVLNNFEVPANESCNGKSDDISSPNFANGGSFLDVLDGLVRVGQSMGYEMDGCLKDLENIIGNHGDSNSGGILCIWEASVFKKEFVTVSDNFVAIYGSWCSNNSKLLIVVVYAPQSSACKRLLWEYISSLITRWNGETIVMVNSDFGLSPFRMFHSWFRRDGFDLMVEQAWCSFSHNDGNSLIRFKKKLQALKIIIRQWIKSKKSKRKLRIINSIKEELIEIDKIIDSGSVNDELLLKRMDLSRQLFDTKYVDSCDSVQKSKIKWGIEGDENSKYFHVDGDEVLLMPRAKVKDVFMQHFAARFKKPNSTRFKLNFVFPNRLSDEQVENMDQLISRDEIKSAVWSCGENKSPGPDGYTFEFFRRFPMGNNASFIALIPKVPDAKYVTDYRPISLIDGSLWFRVIQALHGTSLESHQVQITSLWSSILCEMHVLVLKGFDLMAHCKKRIGDGNNTSFWRDSWIGDQPLCLMFPRIFVLEKEKVTVASKLGLPSLIHLFVDRFGMGYIER</sequence>
<organism evidence="2 3">
    <name type="scientific">Tanacetum coccineum</name>
    <dbReference type="NCBI Taxonomy" id="301880"/>
    <lineage>
        <taxon>Eukaryota</taxon>
        <taxon>Viridiplantae</taxon>
        <taxon>Streptophyta</taxon>
        <taxon>Embryophyta</taxon>
        <taxon>Tracheophyta</taxon>
        <taxon>Spermatophyta</taxon>
        <taxon>Magnoliopsida</taxon>
        <taxon>eudicotyledons</taxon>
        <taxon>Gunneridae</taxon>
        <taxon>Pentapetalae</taxon>
        <taxon>asterids</taxon>
        <taxon>campanulids</taxon>
        <taxon>Asterales</taxon>
        <taxon>Asteraceae</taxon>
        <taxon>Asteroideae</taxon>
        <taxon>Anthemideae</taxon>
        <taxon>Anthemidinae</taxon>
        <taxon>Tanacetum</taxon>
    </lineage>
</organism>
<reference evidence="2" key="2">
    <citation type="submission" date="2022-01" db="EMBL/GenBank/DDBJ databases">
        <authorList>
            <person name="Yamashiro T."/>
            <person name="Shiraishi A."/>
            <person name="Satake H."/>
            <person name="Nakayama K."/>
        </authorList>
    </citation>
    <scope>NUCLEOTIDE SEQUENCE</scope>
</reference>
<evidence type="ECO:0000313" key="2">
    <source>
        <dbReference type="EMBL" id="GJU07962.1"/>
    </source>
</evidence>
<comment type="caution">
    <text evidence="2">The sequence shown here is derived from an EMBL/GenBank/DDBJ whole genome shotgun (WGS) entry which is preliminary data.</text>
</comment>
<dbReference type="PANTHER" id="PTHR36617:SF15">
    <property type="entry name" value="REVERSE TRANSCRIPTASE ZINC-BINDING DOMAIN-CONTAINING PROTEIN"/>
    <property type="match status" value="1"/>
</dbReference>
<dbReference type="Proteomes" id="UP001151760">
    <property type="component" value="Unassembled WGS sequence"/>
</dbReference>